<dbReference type="NCBIfam" id="NF006055">
    <property type="entry name" value="PRK08203.1"/>
    <property type="match status" value="1"/>
</dbReference>
<dbReference type="EMBL" id="CP095071">
    <property type="protein sequence ID" value="UOQ84840.1"/>
    <property type="molecule type" value="Genomic_DNA"/>
</dbReference>
<dbReference type="Gene3D" id="2.30.40.10">
    <property type="entry name" value="Urease, subunit C, domain 1"/>
    <property type="match status" value="1"/>
</dbReference>
<reference evidence="3 4" key="1">
    <citation type="submission" date="2022-04" db="EMBL/GenBank/DDBJ databases">
        <title>Gracilibacillus sp. isolated from saltern.</title>
        <authorList>
            <person name="Won M."/>
            <person name="Lee C.-M."/>
            <person name="Woen H.-Y."/>
            <person name="Kwon S.-W."/>
        </authorList>
    </citation>
    <scope>NUCLEOTIDE SEQUENCE [LARGE SCALE GENOMIC DNA]</scope>
    <source>
        <strain evidence="3 4">SSPM10-3</strain>
    </source>
</reference>
<organism evidence="3 4">
    <name type="scientific">Gracilibacillus salinarum</name>
    <dbReference type="NCBI Taxonomy" id="2932255"/>
    <lineage>
        <taxon>Bacteria</taxon>
        <taxon>Bacillati</taxon>
        <taxon>Bacillota</taxon>
        <taxon>Bacilli</taxon>
        <taxon>Bacillales</taxon>
        <taxon>Bacillaceae</taxon>
        <taxon>Gracilibacillus</taxon>
    </lineage>
</organism>
<dbReference type="SUPFAM" id="SSF51556">
    <property type="entry name" value="Metallo-dependent hydrolases"/>
    <property type="match status" value="1"/>
</dbReference>
<dbReference type="Gene3D" id="3.20.20.140">
    <property type="entry name" value="Metal-dependent hydrolases"/>
    <property type="match status" value="1"/>
</dbReference>
<evidence type="ECO:0000259" key="2">
    <source>
        <dbReference type="Pfam" id="PF01979"/>
    </source>
</evidence>
<dbReference type="InterPro" id="IPR032466">
    <property type="entry name" value="Metal_Hydrolase"/>
</dbReference>
<dbReference type="CDD" id="cd01298">
    <property type="entry name" value="ATZ_TRZ_like"/>
    <property type="match status" value="1"/>
</dbReference>
<dbReference type="EC" id="3.5.4.32" evidence="3"/>
<dbReference type="Pfam" id="PF01979">
    <property type="entry name" value="Amidohydro_1"/>
    <property type="match status" value="1"/>
</dbReference>
<dbReference type="RefSeq" id="WP_244743252.1">
    <property type="nucleotide sequence ID" value="NZ_CP095071.1"/>
</dbReference>
<keyword evidence="4" id="KW-1185">Reference proteome</keyword>
<dbReference type="Proteomes" id="UP000831537">
    <property type="component" value="Chromosome"/>
</dbReference>
<evidence type="ECO:0000313" key="3">
    <source>
        <dbReference type="EMBL" id="UOQ84840.1"/>
    </source>
</evidence>
<dbReference type="PANTHER" id="PTHR43794">
    <property type="entry name" value="AMINOHYDROLASE SSNA-RELATED"/>
    <property type="match status" value="1"/>
</dbReference>
<keyword evidence="1 3" id="KW-0378">Hydrolase</keyword>
<gene>
    <name evidence="3" type="ORF">MUN87_19645</name>
</gene>
<protein>
    <submittedName>
        <fullName evidence="3">8-oxoguanine deaminase</fullName>
        <ecNumber evidence="3">3.5.4.32</ecNumber>
    </submittedName>
</protein>
<dbReference type="GO" id="GO:0102127">
    <property type="term" value="F:8-oxoguanine deaminase activity"/>
    <property type="evidence" value="ECO:0007669"/>
    <property type="project" value="UniProtKB-EC"/>
</dbReference>
<dbReference type="InterPro" id="IPR050287">
    <property type="entry name" value="MTA/SAH_deaminase"/>
</dbReference>
<feature type="domain" description="Amidohydrolase-related" evidence="2">
    <location>
        <begin position="56"/>
        <end position="425"/>
    </location>
</feature>
<dbReference type="PANTHER" id="PTHR43794:SF11">
    <property type="entry name" value="AMIDOHYDROLASE-RELATED DOMAIN-CONTAINING PROTEIN"/>
    <property type="match status" value="1"/>
</dbReference>
<dbReference type="InterPro" id="IPR006680">
    <property type="entry name" value="Amidohydro-rel"/>
</dbReference>
<evidence type="ECO:0000313" key="4">
    <source>
        <dbReference type="Proteomes" id="UP000831537"/>
    </source>
</evidence>
<dbReference type="SUPFAM" id="SSF51338">
    <property type="entry name" value="Composite domain of metallo-dependent hydrolases"/>
    <property type="match status" value="1"/>
</dbReference>
<accession>A0ABY4GKZ3</accession>
<proteinExistence type="predicted"/>
<dbReference type="InterPro" id="IPR011059">
    <property type="entry name" value="Metal-dep_hydrolase_composite"/>
</dbReference>
<sequence>MSSLLIKNARNIITMDNDRNQYEGGSMYIEGQEIIAIGEDIPYQTADKVIDAKGKIIFPGLINTHHHLYQTFTRNIPRAQDVELFDWLITLYDIWRYLRPEDVYLSAMVGLGELLKSGCTTVSDHFYVFPNSVSGELIDEEIRAAADLGIRFFPTRGSMSLGRSKGGLPPDEVVQDEETILRDSRRVIETYHDASKFSMLRIGVAPCSPFSVSKDLLTESSSLARTYGVRMHTHLAETQDEEDFCREKLGLRPLELMEETGWIGEDVWYAHGIWFNDEEITKLGACGCGIAHCPSSNMKLSSGTFPIEKMLANNVNVGLGVDGSASNDASSMLLEVKIMNLLHKLQHGSTALSAEECLYVATRGSSKVLGWEDAIGSLEVGKAADLFMIDTNRLEFAGALFDDTSLPVLTGTAQVDTTIVGGKVVVEGGRLVGINEEQIAFQAQIAANRMLEMAAKNTNVNYRRRRSKK</sequence>
<evidence type="ECO:0000256" key="1">
    <source>
        <dbReference type="ARBA" id="ARBA00022801"/>
    </source>
</evidence>
<name>A0ABY4GKZ3_9BACI</name>